<dbReference type="GO" id="GO:0004519">
    <property type="term" value="F:endonuclease activity"/>
    <property type="evidence" value="ECO:0007669"/>
    <property type="project" value="InterPro"/>
</dbReference>
<dbReference type="AlphaFoldDB" id="A0A3M8SR23"/>
<dbReference type="InterPro" id="IPR007560">
    <property type="entry name" value="Restrct_endonuc_IV_Mrr"/>
</dbReference>
<feature type="region of interest" description="Disordered" evidence="1">
    <location>
        <begin position="251"/>
        <end position="290"/>
    </location>
</feature>
<dbReference type="Pfam" id="PF04471">
    <property type="entry name" value="Mrr_cat"/>
    <property type="match status" value="1"/>
</dbReference>
<keyword evidence="2" id="KW-0812">Transmembrane</keyword>
<comment type="caution">
    <text evidence="4">The sequence shown here is derived from an EMBL/GenBank/DDBJ whole genome shotgun (WGS) entry which is preliminary data.</text>
</comment>
<dbReference type="GO" id="GO:0003677">
    <property type="term" value="F:DNA binding"/>
    <property type="evidence" value="ECO:0007669"/>
    <property type="project" value="InterPro"/>
</dbReference>
<evidence type="ECO:0000256" key="1">
    <source>
        <dbReference type="SAM" id="MobiDB-lite"/>
    </source>
</evidence>
<evidence type="ECO:0000259" key="3">
    <source>
        <dbReference type="Pfam" id="PF04471"/>
    </source>
</evidence>
<protein>
    <recommendedName>
        <fullName evidence="3">Restriction endonuclease type IV Mrr domain-containing protein</fullName>
    </recommendedName>
</protein>
<dbReference type="EMBL" id="RIBS01000005">
    <property type="protein sequence ID" value="RNF83213.1"/>
    <property type="molecule type" value="Genomic_DNA"/>
</dbReference>
<gene>
    <name evidence="4" type="ORF">EER27_11975</name>
</gene>
<feature type="compositionally biased region" description="Low complexity" evidence="1">
    <location>
        <begin position="257"/>
        <end position="287"/>
    </location>
</feature>
<proteinExistence type="predicted"/>
<keyword evidence="2" id="KW-1133">Transmembrane helix</keyword>
<dbReference type="OrthoDB" id="5965220at2"/>
<dbReference type="SUPFAM" id="SSF52980">
    <property type="entry name" value="Restriction endonuclease-like"/>
    <property type="match status" value="1"/>
</dbReference>
<feature type="domain" description="Restriction endonuclease type IV Mrr" evidence="3">
    <location>
        <begin position="79"/>
        <end position="186"/>
    </location>
</feature>
<keyword evidence="5" id="KW-1185">Reference proteome</keyword>
<dbReference type="Proteomes" id="UP000267049">
    <property type="component" value="Unassembled WGS sequence"/>
</dbReference>
<dbReference type="InterPro" id="IPR011335">
    <property type="entry name" value="Restrct_endonuc-II-like"/>
</dbReference>
<feature type="transmembrane region" description="Helical" evidence="2">
    <location>
        <begin position="42"/>
        <end position="63"/>
    </location>
</feature>
<feature type="transmembrane region" description="Helical" evidence="2">
    <location>
        <begin position="213"/>
        <end position="233"/>
    </location>
</feature>
<accession>A0A3M8SR23</accession>
<evidence type="ECO:0000256" key="2">
    <source>
        <dbReference type="SAM" id="Phobius"/>
    </source>
</evidence>
<keyword evidence="2" id="KW-0472">Membrane</keyword>
<name>A0A3M8SR23_9GAMM</name>
<reference evidence="4 5" key="1">
    <citation type="submission" date="2018-11" db="EMBL/GenBank/DDBJ databases">
        <title>Lysobacter cryohumiis sp. nov., isolated from soil in the Tianshan Mountains, Xinjiang, China.</title>
        <authorList>
            <person name="Luo Y."/>
            <person name="Sheng H."/>
        </authorList>
    </citation>
    <scope>NUCLEOTIDE SEQUENCE [LARGE SCALE GENOMIC DNA]</scope>
    <source>
        <strain evidence="4 5">ZS60</strain>
    </source>
</reference>
<organism evidence="4 5">
    <name type="scientific">Montanilutibacter psychrotolerans</name>
    <dbReference type="NCBI Taxonomy" id="1327343"/>
    <lineage>
        <taxon>Bacteria</taxon>
        <taxon>Pseudomonadati</taxon>
        <taxon>Pseudomonadota</taxon>
        <taxon>Gammaproteobacteria</taxon>
        <taxon>Lysobacterales</taxon>
        <taxon>Lysobacteraceae</taxon>
        <taxon>Montanilutibacter</taxon>
    </lineage>
</organism>
<evidence type="ECO:0000313" key="5">
    <source>
        <dbReference type="Proteomes" id="UP000267049"/>
    </source>
</evidence>
<dbReference type="GO" id="GO:0009307">
    <property type="term" value="P:DNA restriction-modification system"/>
    <property type="evidence" value="ECO:0007669"/>
    <property type="project" value="InterPro"/>
</dbReference>
<sequence length="365" mass="38930">MIGARDDDDPHPASVDLCTRTRIVPTHGPARPFEVRMLTASFVASALVIAVILGGAASAWIWVVRCKQLILDSGIRALAAMRWREFSRFVIEALQAQGFDANRIEPTSESGTHADLMLNRDGQTWLLSCKQGASYRINTTQVNELADAVRFNGAAGGILATLGRIEPDARKNHRGLELLDGATLWPLIDPLLPPSLHQDLVTKARASSIRMSVLAWLAALVLGPVLAIGLGLGKPSDGASAAPAIAQVEPAPTTAVPASEDAADAPASSTPTASAAGGTASSAPTSEQEQRVAVIRDVNALPGIERAVWSTRSTLMVYLADESGSKRVNEICRMLVRHDQLRLSRLQLQPPARSNSAVRFLQCSY</sequence>
<evidence type="ECO:0000313" key="4">
    <source>
        <dbReference type="EMBL" id="RNF83213.1"/>
    </source>
</evidence>